<dbReference type="RefSeq" id="WP_172610660.1">
    <property type="nucleotide sequence ID" value="NZ_CP053746.1"/>
</dbReference>
<evidence type="ECO:0008006" key="4">
    <source>
        <dbReference type="Google" id="ProtNLM"/>
    </source>
</evidence>
<keyword evidence="1" id="KW-0732">Signal</keyword>
<protein>
    <recommendedName>
        <fullName evidence="4">DUF4136 domain-containing protein</fullName>
    </recommendedName>
</protein>
<name>A0A6M8MRD1_9PSED</name>
<dbReference type="AlphaFoldDB" id="A0A6M8MRD1"/>
<keyword evidence="3" id="KW-1185">Reference proteome</keyword>
<organism evidence="2 3">
    <name type="scientific">Pseudomonas graminis</name>
    <dbReference type="NCBI Taxonomy" id="158627"/>
    <lineage>
        <taxon>Bacteria</taxon>
        <taxon>Pseudomonadati</taxon>
        <taxon>Pseudomonadota</taxon>
        <taxon>Gammaproteobacteria</taxon>
        <taxon>Pseudomonadales</taxon>
        <taxon>Pseudomonadaceae</taxon>
        <taxon>Pseudomonas</taxon>
    </lineage>
</organism>
<gene>
    <name evidence="2" type="ORF">FX982_02211</name>
</gene>
<dbReference type="Proteomes" id="UP000501989">
    <property type="component" value="Chromosome"/>
</dbReference>
<proteinExistence type="predicted"/>
<reference evidence="3" key="1">
    <citation type="submission" date="2019-12" db="EMBL/GenBank/DDBJ databases">
        <title>Endophytic bacteria associated with Panax ginseng seedlings.</title>
        <authorList>
            <person name="Park J.M."/>
            <person name="Shin R."/>
            <person name="Jo S.H."/>
        </authorList>
    </citation>
    <scope>NUCLEOTIDE SEQUENCE [LARGE SCALE GENOMIC DNA]</scope>
    <source>
        <strain evidence="3">PgKB30</strain>
    </source>
</reference>
<accession>A0A6M8MRD1</accession>
<sequence>MRKTLCVLIALLLGGCASKVVEYAAAPITDEQAKSVIEQVLMEQPQKTRPEQVIITSEYIAYGSGVVSETNGFASAMPLGNGAFAAGTSRTNSKSLVTRIYFNSIGDVKLYSKRGRWVVITRSQAGSVLNNVLVDNQAKAQRFVDSMVHFRKGL</sequence>
<dbReference type="EMBL" id="CP053746">
    <property type="protein sequence ID" value="QKF51258.1"/>
    <property type="molecule type" value="Genomic_DNA"/>
</dbReference>
<feature type="signal peptide" evidence="1">
    <location>
        <begin position="1"/>
        <end position="19"/>
    </location>
</feature>
<evidence type="ECO:0000313" key="2">
    <source>
        <dbReference type="EMBL" id="QKF51258.1"/>
    </source>
</evidence>
<dbReference type="PROSITE" id="PS51257">
    <property type="entry name" value="PROKAR_LIPOPROTEIN"/>
    <property type="match status" value="1"/>
</dbReference>
<evidence type="ECO:0000313" key="3">
    <source>
        <dbReference type="Proteomes" id="UP000501989"/>
    </source>
</evidence>
<feature type="chain" id="PRO_5026850850" description="DUF4136 domain-containing protein" evidence="1">
    <location>
        <begin position="20"/>
        <end position="154"/>
    </location>
</feature>
<evidence type="ECO:0000256" key="1">
    <source>
        <dbReference type="SAM" id="SignalP"/>
    </source>
</evidence>
<dbReference type="KEGG" id="pgg:FX982_02211"/>